<dbReference type="InterPro" id="IPR003540">
    <property type="entry name" value="ADP-ribosyltransferase"/>
</dbReference>
<dbReference type="SUPFAM" id="SSF51294">
    <property type="entry name" value="Hedgehog/intein (Hint) domain"/>
    <property type="match status" value="1"/>
</dbReference>
<dbReference type="PROSITE" id="PS51996">
    <property type="entry name" value="TR_MART"/>
    <property type="match status" value="1"/>
</dbReference>
<gene>
    <name evidence="3" type="ORF">EHV15_05195</name>
</gene>
<dbReference type="InterPro" id="IPR006528">
    <property type="entry name" value="Phage_head_morphogenesis_dom"/>
</dbReference>
<reference evidence="3 4" key="1">
    <citation type="submission" date="2018-11" db="EMBL/GenBank/DDBJ databases">
        <title>Genome sequencing of Paenibacillus sp. KCOM 3021 (= ChDC PVNT-B20).</title>
        <authorList>
            <person name="Kook J.-K."/>
            <person name="Park S.-N."/>
            <person name="Lim Y.K."/>
        </authorList>
    </citation>
    <scope>NUCLEOTIDE SEQUENCE [LARGE SCALE GENOMIC DNA]</scope>
    <source>
        <strain evidence="3 4">KCOM 3021</strain>
    </source>
</reference>
<accession>A0A3P3TX94</accession>
<feature type="region of interest" description="Disordered" evidence="1">
    <location>
        <begin position="643"/>
        <end position="672"/>
    </location>
</feature>
<evidence type="ECO:0000313" key="4">
    <source>
        <dbReference type="Proteomes" id="UP000267017"/>
    </source>
</evidence>
<dbReference type="InterPro" id="IPR036844">
    <property type="entry name" value="Hint_dom_sf"/>
</dbReference>
<feature type="compositionally biased region" description="Basic and acidic residues" evidence="1">
    <location>
        <begin position="654"/>
        <end position="669"/>
    </location>
</feature>
<dbReference type="InterPro" id="IPR027434">
    <property type="entry name" value="Homing_endonucl"/>
</dbReference>
<protein>
    <recommendedName>
        <fullName evidence="2">DOD-type homing endonuclease domain-containing protein</fullName>
    </recommendedName>
</protein>
<dbReference type="GO" id="GO:0004519">
    <property type="term" value="F:endonuclease activity"/>
    <property type="evidence" value="ECO:0007669"/>
    <property type="project" value="InterPro"/>
</dbReference>
<feature type="compositionally biased region" description="Basic and acidic residues" evidence="1">
    <location>
        <begin position="685"/>
        <end position="696"/>
    </location>
</feature>
<dbReference type="SUPFAM" id="SSF56399">
    <property type="entry name" value="ADP-ribosylation"/>
    <property type="match status" value="1"/>
</dbReference>
<feature type="domain" description="DOD-type homing endonuclease" evidence="2">
    <location>
        <begin position="428"/>
        <end position="560"/>
    </location>
</feature>
<comment type="caution">
    <text evidence="3">The sequence shown here is derived from an EMBL/GenBank/DDBJ whole genome shotgun (WGS) entry which is preliminary data.</text>
</comment>
<dbReference type="Gene3D" id="3.10.28.10">
    <property type="entry name" value="Homing endonucleases"/>
    <property type="match status" value="1"/>
</dbReference>
<dbReference type="AlphaFoldDB" id="A0A3P3TX94"/>
<dbReference type="PROSITE" id="PS50819">
    <property type="entry name" value="INTEIN_ENDONUCLEASE"/>
    <property type="match status" value="1"/>
</dbReference>
<dbReference type="InterPro" id="IPR004042">
    <property type="entry name" value="Intein_endonuc_central"/>
</dbReference>
<evidence type="ECO:0000259" key="2">
    <source>
        <dbReference type="PROSITE" id="PS50819"/>
    </source>
</evidence>
<evidence type="ECO:0000313" key="3">
    <source>
        <dbReference type="EMBL" id="RRJ62414.1"/>
    </source>
</evidence>
<evidence type="ECO:0000256" key="1">
    <source>
        <dbReference type="SAM" id="MobiDB-lite"/>
    </source>
</evidence>
<dbReference type="NCBIfam" id="TIGR01641">
    <property type="entry name" value="phageSPP1_gp7"/>
    <property type="match status" value="1"/>
</dbReference>
<proteinExistence type="predicted"/>
<dbReference type="SUPFAM" id="SSF55608">
    <property type="entry name" value="Homing endonucleases"/>
    <property type="match status" value="1"/>
</dbReference>
<dbReference type="Gene3D" id="3.90.176.10">
    <property type="entry name" value="Toxin ADP-ribosyltransferase, Chain A, domain 1"/>
    <property type="match status" value="1"/>
</dbReference>
<dbReference type="OrthoDB" id="9765386at2"/>
<dbReference type="Pfam" id="PF04233">
    <property type="entry name" value="Phage_Mu_F"/>
    <property type="match status" value="1"/>
</dbReference>
<dbReference type="Pfam" id="PF03496">
    <property type="entry name" value="ADPrib_exo_Tox"/>
    <property type="match status" value="1"/>
</dbReference>
<name>A0A3P3TX94_9BACL</name>
<dbReference type="EMBL" id="RRCN01000001">
    <property type="protein sequence ID" value="RRJ62414.1"/>
    <property type="molecule type" value="Genomic_DNA"/>
</dbReference>
<dbReference type="Proteomes" id="UP000267017">
    <property type="component" value="Unassembled WGS sequence"/>
</dbReference>
<feature type="region of interest" description="Disordered" evidence="1">
    <location>
        <begin position="685"/>
        <end position="737"/>
    </location>
</feature>
<sequence>MRSEEYWAKRMETLNEAELKKGEDYIKVQNAEYDKAMARIKRETESWYARLAKNNDISMAEARKLLTANELKEFRWSVDDYIKAGRENAIDQRWMKELENASAKAHITRLEELQVKIRQEVELLTARRVKGTTEVLGDVYKSGYYKGIYEVQRGAGEGIPFARLDGKQIDKVLSKPWTPDGRNFSARIWADRDKLLSELQTVLTQDLIRGEAADKVITDFAKRMGVSKSAAERLILTESAYFAGQSRLDGYKSQGIKKYKFVATLDSRTSEECRHMDSEVIPVSEAKAGVNYPPLHAYCYDDLTEVYTSRGWVLFSHLQGDENFYSIDPASLLPEWQPAINYIAYRYNGQMRSFRNARFDLLVTPNHKMLVQNMDSKNKARKWKLREARALSGQGKNRFLCGMNWNGADVDGVLLGGKLVPTKTYCKFMAYWLADGSSTPDRSSYNIKIAQQNNDWMFDELKDFPFKIYKGKESLSIRDKQLGEELARFGLCHEKYVPDIIKQMSPEMIRAFLIAYSKTDGTTRKGKLWKGHQFEDSITFFSTSKRMADDLGELIMKAGGRPSFRLENMAGREIEFRNGVYTINHNLWIVSWNKQIHSWTNNMDVEDAPYDGMVYCVELAKHHTLLVRRNGKIAWSGNCRSTTIPEFNDTGDNEVPKPSERAARGKDGKTYSVPADMTYREWEAKHAPKNADKPPEVSEPAPVTPPAVKTVPETPEPDFEEIDATGSAKPGVPVPPKLTKSEEAAVSRYVGGESYVLNEKLREGKPLNSDEMKWVEQLDNALLKLPRFTGDLTRSLFFASQLDADEAMKDIQPGAVLQYPQYMSMSAAGALYNPKGQVHYYILGAAAGADIRAYNQSELEVLYGRDFPFEVVDIEVIEGVYHILLRELKK</sequence>
<organism evidence="3 4">
    <name type="scientific">Paenibacillus oralis</name>
    <dbReference type="NCBI Taxonomy" id="2490856"/>
    <lineage>
        <taxon>Bacteria</taxon>
        <taxon>Bacillati</taxon>
        <taxon>Bacillota</taxon>
        <taxon>Bacilli</taxon>
        <taxon>Bacillales</taxon>
        <taxon>Paenibacillaceae</taxon>
        <taxon>Paenibacillus</taxon>
    </lineage>
</organism>
<keyword evidence="4" id="KW-1185">Reference proteome</keyword>